<evidence type="ECO:0000313" key="2">
    <source>
        <dbReference type="Proteomes" id="UP000030428"/>
    </source>
</evidence>
<keyword evidence="2" id="KW-1185">Reference proteome</keyword>
<dbReference type="Proteomes" id="UP000030428">
    <property type="component" value="Unassembled WGS sequence"/>
</dbReference>
<dbReference type="AlphaFoldDB" id="A0A4E0QSY7"/>
<gene>
    <name evidence="1" type="ORF">PN36_26055</name>
</gene>
<proteinExistence type="predicted"/>
<reference evidence="1 2" key="1">
    <citation type="journal article" date="2016" name="Front. Microbiol.">
        <title>Single-Cell (Meta-)Genomics of a Dimorphic Candidatus Thiomargarita nelsonii Reveals Genomic Plasticity.</title>
        <authorList>
            <person name="Flood B.E."/>
            <person name="Fliss P."/>
            <person name="Jones D.S."/>
            <person name="Dick G.J."/>
            <person name="Jain S."/>
            <person name="Kaster A.K."/>
            <person name="Winkel M."/>
            <person name="Mussmann M."/>
            <person name="Bailey J."/>
        </authorList>
    </citation>
    <scope>NUCLEOTIDE SEQUENCE [LARGE SCALE GENOMIC DNA]</scope>
    <source>
        <strain evidence="1">Hydrate Ridge</strain>
    </source>
</reference>
<dbReference type="EMBL" id="JSZA02000149">
    <property type="protein sequence ID" value="TGO02375.1"/>
    <property type="molecule type" value="Genomic_DNA"/>
</dbReference>
<comment type="caution">
    <text evidence="1">The sequence shown here is derived from an EMBL/GenBank/DDBJ whole genome shotgun (WGS) entry which is preliminary data.</text>
</comment>
<sequence length="437" mass="50059">MWQFFIGLSLLFISIVGYAIPTVGSCLLHNFKRVMTDKNGTLDTNQGVWVLRHDAPVYPTFDASHSSSIQAFGEYLLPLKVAKHPYSGVQRVQVRKLGTETVLGWMEGYDLLCRIKPLESDKGLARKVFVKTPRLVYSAYKGSCNGNCEQLARFELYFIFAEDRLYQRYLILKAHRLKDKPFSSFASKPMGWVKYDHTIPWNTILGLRPKADKLLAYTEENASVEIVGGNIHIPILDIKQNYYQVAAQGEVFYIPIDAEKVQEEVWMTANQLADWLALLKAFEKALPLQKQRTAFVYRLRKQIQDLIGSYPPSNIVLSEWLAKQRVLPIRQDSPLLQYSLDEIGRKIEDCEVSLLVNWVTEIRKVLQNVSSDSTQKVAFRPKYPTTSISCPLSEKGKKIPESLEFEPSAPLGSDDNYRYDHSLYGKTVYWLPVEFLP</sequence>
<protein>
    <submittedName>
        <fullName evidence="1">Uncharacterized protein</fullName>
    </submittedName>
</protein>
<evidence type="ECO:0000313" key="1">
    <source>
        <dbReference type="EMBL" id="TGO02375.1"/>
    </source>
</evidence>
<organism evidence="1 2">
    <name type="scientific">Candidatus Thiomargarita nelsonii</name>
    <dbReference type="NCBI Taxonomy" id="1003181"/>
    <lineage>
        <taxon>Bacteria</taxon>
        <taxon>Pseudomonadati</taxon>
        <taxon>Pseudomonadota</taxon>
        <taxon>Gammaproteobacteria</taxon>
        <taxon>Thiotrichales</taxon>
        <taxon>Thiotrichaceae</taxon>
        <taxon>Thiomargarita</taxon>
    </lineage>
</organism>
<name>A0A4E0QSY7_9GAMM</name>
<accession>A0A4E0QSY7</accession>